<feature type="compositionally biased region" description="Low complexity" evidence="1">
    <location>
        <begin position="248"/>
        <end position="273"/>
    </location>
</feature>
<evidence type="ECO:0000256" key="1">
    <source>
        <dbReference type="SAM" id="MobiDB-lite"/>
    </source>
</evidence>
<feature type="compositionally biased region" description="Low complexity" evidence="1">
    <location>
        <begin position="408"/>
        <end position="425"/>
    </location>
</feature>
<evidence type="ECO:0000313" key="2">
    <source>
        <dbReference type="EMBL" id="GIM00269.1"/>
    </source>
</evidence>
<feature type="compositionally biased region" description="Low complexity" evidence="1">
    <location>
        <begin position="293"/>
        <end position="310"/>
    </location>
</feature>
<evidence type="ECO:0000313" key="3">
    <source>
        <dbReference type="Proteomes" id="UP000722791"/>
    </source>
</evidence>
<organism evidence="2 3">
    <name type="scientific">Volvox reticuliferus</name>
    <dbReference type="NCBI Taxonomy" id="1737510"/>
    <lineage>
        <taxon>Eukaryota</taxon>
        <taxon>Viridiplantae</taxon>
        <taxon>Chlorophyta</taxon>
        <taxon>core chlorophytes</taxon>
        <taxon>Chlorophyceae</taxon>
        <taxon>CS clade</taxon>
        <taxon>Chlamydomonadales</taxon>
        <taxon>Volvocaceae</taxon>
        <taxon>Volvox</taxon>
    </lineage>
</organism>
<feature type="compositionally biased region" description="Low complexity" evidence="1">
    <location>
        <begin position="377"/>
        <end position="388"/>
    </location>
</feature>
<reference evidence="2" key="1">
    <citation type="journal article" date="2021" name="Proc. Natl. Acad. Sci. U.S.A.">
        <title>Three genomes in the algal genus Volvox reveal the fate of a haploid sex-determining region after a transition to homothallism.</title>
        <authorList>
            <person name="Yamamoto K."/>
            <person name="Hamaji T."/>
            <person name="Kawai-Toyooka H."/>
            <person name="Matsuzaki R."/>
            <person name="Takahashi F."/>
            <person name="Nishimura Y."/>
            <person name="Kawachi M."/>
            <person name="Noguchi H."/>
            <person name="Minakuchi Y."/>
            <person name="Umen J.G."/>
            <person name="Toyoda A."/>
            <person name="Nozaki H."/>
        </authorList>
    </citation>
    <scope>NUCLEOTIDE SEQUENCE</scope>
    <source>
        <strain evidence="2">NIES-3785</strain>
    </source>
</reference>
<accession>A0A8J4C376</accession>
<feature type="compositionally biased region" description="Gly residues" evidence="1">
    <location>
        <begin position="389"/>
        <end position="407"/>
    </location>
</feature>
<sequence>MMQLLRPKYIQELAALLDVKAAPEWALPYALGSAPLPEGWTHLISDDGDVLFVSDMRPQAPQREHPLLDRAAQALAQLRANGAGGSEAQMLGPFENLESPAVEYFYFDVRTGQQVPEFECPPGAIIQPLQSDILQLLTEPGPAPSGLEQQQQQQDLEHPIGQGAYIAPGALEANISVDENAAALKESGSAGPDVGSKISGWGPDAAVSTEEGGLAGEGIGGGGPVATATPASIGVRTSRPQSASTSRNGNVDNAAAAGVATGSQSPGSSGSASKLPRRQGSERDAGSWQETRGASGSSAGTAPVAATAVPNMRAMPASSGALPTQPAPPPPGVRLADATVATVGSSKSLGLGSDDHNDEDNDEVTYVRGESTTAGYAGSVSENSSGSRISGGGIGVGIGNSRGGRNSGSGRSNGSAASGSGSDGSRSMEEALSRSASNRSSETVGSERNSEGRIGAGSSTNGGKTAGGIGARAPVPPPSGRLTFYGWWFEDIESPDLTFRIDTNPTAGGGLAPRHCKLVYDFATSSYNFTMRDPVTPPAPGQPHERVPVLTVPGIYGDQVAMCDTGRPADLWDLHLGARLRVLGRQVILKNSDLATAQWHANYFKQLCVLRDKLHQEVQKYKPRVIRPGLVADKGDVRLQTGQQLRHVVLQVRELVADLQQYRPNKAESFMAALPIQL</sequence>
<feature type="compositionally biased region" description="Polar residues" evidence="1">
    <location>
        <begin position="434"/>
        <end position="447"/>
    </location>
</feature>
<feature type="compositionally biased region" description="Polar residues" evidence="1">
    <location>
        <begin position="238"/>
        <end position="247"/>
    </location>
</feature>
<proteinExistence type="predicted"/>
<dbReference type="OrthoDB" id="551993at2759"/>
<comment type="caution">
    <text evidence="2">The sequence shown here is derived from an EMBL/GenBank/DDBJ whole genome shotgun (WGS) entry which is preliminary data.</text>
</comment>
<dbReference type="EMBL" id="BNCQ01000007">
    <property type="protein sequence ID" value="GIM00269.1"/>
    <property type="molecule type" value="Genomic_DNA"/>
</dbReference>
<feature type="compositionally biased region" description="Gly residues" evidence="1">
    <location>
        <begin position="213"/>
        <end position="224"/>
    </location>
</feature>
<gene>
    <name evidence="2" type="ORF">Vretimale_5413</name>
</gene>
<protein>
    <submittedName>
        <fullName evidence="2">Uncharacterized protein</fullName>
    </submittedName>
</protein>
<name>A0A8J4C376_9CHLO</name>
<feature type="region of interest" description="Disordered" evidence="1">
    <location>
        <begin position="186"/>
        <end position="475"/>
    </location>
</feature>
<dbReference type="AlphaFoldDB" id="A0A8J4C376"/>
<dbReference type="Proteomes" id="UP000722791">
    <property type="component" value="Unassembled WGS sequence"/>
</dbReference>